<accession>T0FBK8</accession>
<protein>
    <submittedName>
        <fullName evidence="1">Uncharacterized protein</fullName>
    </submittedName>
</protein>
<dbReference type="Proteomes" id="UP000015442">
    <property type="component" value="Unassembled WGS sequence"/>
</dbReference>
<organism evidence="1 2">
    <name type="scientific">Leptospira noguchii serovar Panama str. CZ214</name>
    <dbReference type="NCBI Taxonomy" id="1001595"/>
    <lineage>
        <taxon>Bacteria</taxon>
        <taxon>Pseudomonadati</taxon>
        <taxon>Spirochaetota</taxon>
        <taxon>Spirochaetia</taxon>
        <taxon>Leptospirales</taxon>
        <taxon>Leptospiraceae</taxon>
        <taxon>Leptospira</taxon>
    </lineage>
</organism>
<comment type="caution">
    <text evidence="1">The sequence shown here is derived from an EMBL/GenBank/DDBJ whole genome shotgun (WGS) entry which is preliminary data.</text>
</comment>
<gene>
    <name evidence="1" type="ORF">LEP1GSC059_4505</name>
</gene>
<name>T0FBK8_9LEPT</name>
<sequence length="65" mass="7839">MTIKQPDIRIKRKARLSRSGFCVLDIVRRNNTMGRLRPKSEKSSQKRIHRIFGVLRWGEYRDARR</sequence>
<proteinExistence type="predicted"/>
<reference evidence="1 2" key="1">
    <citation type="submission" date="2013-05" db="EMBL/GenBank/DDBJ databases">
        <authorList>
            <person name="Harkins D.M."/>
            <person name="Durkin A.S."/>
            <person name="Brinkac L.M."/>
            <person name="Haft D.H."/>
            <person name="Selengut J.D."/>
            <person name="Sanka R."/>
            <person name="DePew J."/>
            <person name="Purushe J."/>
            <person name="Hartskeerl R.A."/>
            <person name="Ahmed A."/>
            <person name="van der Linden H."/>
            <person name="Goris M.G.A."/>
            <person name="Vinetz J.M."/>
            <person name="Sutton G.G."/>
            <person name="Nierman W.C."/>
            <person name="Fouts D.E."/>
        </authorList>
    </citation>
    <scope>NUCLEOTIDE SEQUENCE [LARGE SCALE GENOMIC DNA]</scope>
    <source>
        <strain evidence="1 2">CZ214</strain>
    </source>
</reference>
<evidence type="ECO:0000313" key="2">
    <source>
        <dbReference type="Proteomes" id="UP000015442"/>
    </source>
</evidence>
<dbReference type="EMBL" id="AKWY02000026">
    <property type="protein sequence ID" value="EQA70548.1"/>
    <property type="molecule type" value="Genomic_DNA"/>
</dbReference>
<evidence type="ECO:0000313" key="1">
    <source>
        <dbReference type="EMBL" id="EQA70548.1"/>
    </source>
</evidence>
<dbReference type="AlphaFoldDB" id="T0FBK8"/>